<gene>
    <name evidence="5" type="ORF">HMPREF9624_01241</name>
</gene>
<feature type="signal peptide" evidence="4">
    <location>
        <begin position="1"/>
        <end position="23"/>
    </location>
</feature>
<organism evidence="5 6">
    <name type="scientific">Oribacterium asaccharolyticum ACB7</name>
    <dbReference type="NCBI Taxonomy" id="796944"/>
    <lineage>
        <taxon>Bacteria</taxon>
        <taxon>Bacillati</taxon>
        <taxon>Bacillota</taxon>
        <taxon>Clostridia</taxon>
        <taxon>Lachnospirales</taxon>
        <taxon>Lachnospiraceae</taxon>
        <taxon>Oribacterium</taxon>
    </lineage>
</organism>
<protein>
    <submittedName>
        <fullName evidence="5">Uncharacterized protein</fullName>
    </submittedName>
</protein>
<dbReference type="PROSITE" id="PS51170">
    <property type="entry name" value="CW"/>
    <property type="match status" value="3"/>
</dbReference>
<reference evidence="5 6" key="1">
    <citation type="submission" date="2011-08" db="EMBL/GenBank/DDBJ databases">
        <title>The Genome Sequence of Oribacterium sp. ACB7.</title>
        <authorList>
            <consortium name="The Broad Institute Genome Sequencing Platform"/>
            <person name="Earl A."/>
            <person name="Ward D."/>
            <person name="Feldgarden M."/>
            <person name="Gevers D."/>
            <person name="Sizova M."/>
            <person name="Hazen A."/>
            <person name="Epstein S."/>
            <person name="Young S.K."/>
            <person name="Zeng Q."/>
            <person name="Gargeya S."/>
            <person name="Fitzgerald M."/>
            <person name="Haas B."/>
            <person name="Abouelleil A."/>
            <person name="Alvarado L."/>
            <person name="Arachchi H.M."/>
            <person name="Berlin A."/>
            <person name="Brown A."/>
            <person name="Chapman S.B."/>
            <person name="Chen Z."/>
            <person name="Dunbar C."/>
            <person name="Freedman E."/>
            <person name="Gearin G."/>
            <person name="Gellesch M."/>
            <person name="Goldberg J."/>
            <person name="Griggs A."/>
            <person name="Gujja S."/>
            <person name="Heiman D."/>
            <person name="Howarth C."/>
            <person name="Larson L."/>
            <person name="Lui A."/>
            <person name="MacDonald P.J.P."/>
            <person name="Montmayeur A."/>
            <person name="Murphy C."/>
            <person name="Neiman D."/>
            <person name="Pearson M."/>
            <person name="Priest M."/>
            <person name="Roberts A."/>
            <person name="Saif S."/>
            <person name="Shea T."/>
            <person name="Shenoy N."/>
            <person name="Sisk P."/>
            <person name="Stolte C."/>
            <person name="Sykes S."/>
            <person name="Wortman J."/>
            <person name="Nusbaum C."/>
            <person name="Birren B."/>
        </authorList>
    </citation>
    <scope>NUCLEOTIDE SEQUENCE [LARGE SCALE GENOMIC DNA]</scope>
    <source>
        <strain evidence="5 6">ACB7</strain>
    </source>
</reference>
<dbReference type="HOGENOM" id="CLU_696057_0_0_9"/>
<keyword evidence="6" id="KW-1185">Reference proteome</keyword>
<keyword evidence="4" id="KW-0732">Signal</keyword>
<dbReference type="AlphaFoldDB" id="G9WWF7"/>
<evidence type="ECO:0000313" key="6">
    <source>
        <dbReference type="Proteomes" id="UP000003527"/>
    </source>
</evidence>
<keyword evidence="1" id="KW-0677">Repeat</keyword>
<feature type="region of interest" description="Disordered" evidence="3">
    <location>
        <begin position="253"/>
        <end position="292"/>
    </location>
</feature>
<evidence type="ECO:0000256" key="4">
    <source>
        <dbReference type="SAM" id="SignalP"/>
    </source>
</evidence>
<feature type="compositionally biased region" description="Polar residues" evidence="3">
    <location>
        <begin position="274"/>
        <end position="283"/>
    </location>
</feature>
<feature type="repeat" description="Cell wall-binding" evidence="2">
    <location>
        <begin position="331"/>
        <end position="350"/>
    </location>
</feature>
<dbReference type="EMBL" id="AFZD01000020">
    <property type="protein sequence ID" value="EHL09826.1"/>
    <property type="molecule type" value="Genomic_DNA"/>
</dbReference>
<feature type="chain" id="PRO_5003527862" evidence="4">
    <location>
        <begin position="24"/>
        <end position="439"/>
    </location>
</feature>
<evidence type="ECO:0000256" key="3">
    <source>
        <dbReference type="SAM" id="MobiDB-lite"/>
    </source>
</evidence>
<dbReference type="Pfam" id="PF19127">
    <property type="entry name" value="Choline_bind_3"/>
    <property type="match status" value="1"/>
</dbReference>
<dbReference type="Pfam" id="PF01473">
    <property type="entry name" value="Choline_bind_1"/>
    <property type="match status" value="3"/>
</dbReference>
<feature type="repeat" description="Cell wall-binding" evidence="2">
    <location>
        <begin position="351"/>
        <end position="370"/>
    </location>
</feature>
<feature type="repeat" description="Cell wall-binding" evidence="2">
    <location>
        <begin position="311"/>
        <end position="330"/>
    </location>
</feature>
<accession>G9WWF7</accession>
<dbReference type="RefSeq" id="WP_009537028.1">
    <property type="nucleotide sequence ID" value="NZ_JH414505.1"/>
</dbReference>
<comment type="caution">
    <text evidence="5">The sequence shown here is derived from an EMBL/GenBank/DDBJ whole genome shotgun (WGS) entry which is preliminary data.</text>
</comment>
<evidence type="ECO:0000256" key="2">
    <source>
        <dbReference type="PROSITE-ProRule" id="PRU00591"/>
    </source>
</evidence>
<name>G9WWF7_9FIRM</name>
<dbReference type="Gene3D" id="2.10.270.10">
    <property type="entry name" value="Cholin Binding"/>
    <property type="match status" value="3"/>
</dbReference>
<sequence>MMKKRIILVTALLSGIFALPAFAEQLVGRVQVDISPNEDLELEAGATYSKPDARAMDSGYEVSNFSVDGKYNTPKKPYTYTITVKADEGQFFDSSTVVEVRGAYEMAVTEKGKNTIKIKANAYPYYVLKEPTNFSSDEKSYTWEKVNYATGYDVLVFYNTANGDEKIVKKHSNSPKFNFSSYTQSGKEFDHIAVRAVYDKRDDMAQYFADSLYVDSSGSVEDPDGDSGEYFFNLITLKATGISKGSFKEYSAKKKKKTKAEREKDNKKRASEKYNGQQNQENPDANGPGEAASGWRQNGADWYYEANGRLAKGWTKVKDYWFYFDEQGKMLSGWQKIGEHWYYMNGDGVMLSGWQEVGGKWYYFDTEGGAAGQMATSWRQLNDRWYYLDIQNGEMKTGWENIGEKWYFFNVSDADIPVGAMEQNTVKDGFSIGADGVRQ</sequence>
<evidence type="ECO:0000313" key="5">
    <source>
        <dbReference type="EMBL" id="EHL09826.1"/>
    </source>
</evidence>
<feature type="compositionally biased region" description="Basic and acidic residues" evidence="3">
    <location>
        <begin position="260"/>
        <end position="272"/>
    </location>
</feature>
<dbReference type="InterPro" id="IPR018337">
    <property type="entry name" value="Cell_wall/Cho-bd_repeat"/>
</dbReference>
<dbReference type="SUPFAM" id="SSF69360">
    <property type="entry name" value="Cell wall binding repeat"/>
    <property type="match status" value="1"/>
</dbReference>
<dbReference type="Proteomes" id="UP000003527">
    <property type="component" value="Unassembled WGS sequence"/>
</dbReference>
<evidence type="ECO:0000256" key="1">
    <source>
        <dbReference type="ARBA" id="ARBA00022737"/>
    </source>
</evidence>
<dbReference type="PATRIC" id="fig|796944.3.peg.1983"/>
<proteinExistence type="predicted"/>